<evidence type="ECO:0008006" key="2">
    <source>
        <dbReference type="Google" id="ProtNLM"/>
    </source>
</evidence>
<organism evidence="1">
    <name type="scientific">uncultured Caudovirales phage</name>
    <dbReference type="NCBI Taxonomy" id="2100421"/>
    <lineage>
        <taxon>Viruses</taxon>
        <taxon>Duplodnaviria</taxon>
        <taxon>Heunggongvirae</taxon>
        <taxon>Uroviricota</taxon>
        <taxon>Caudoviricetes</taxon>
        <taxon>Peduoviridae</taxon>
        <taxon>Maltschvirus</taxon>
        <taxon>Maltschvirus maltsch</taxon>
    </lineage>
</organism>
<proteinExistence type="predicted"/>
<dbReference type="Pfam" id="PF05489">
    <property type="entry name" value="Phage_tail_X"/>
    <property type="match status" value="1"/>
</dbReference>
<evidence type="ECO:0000313" key="1">
    <source>
        <dbReference type="EMBL" id="ASN72216.1"/>
    </source>
</evidence>
<reference evidence="1" key="1">
    <citation type="submission" date="2017-06" db="EMBL/GenBank/DDBJ databases">
        <title>Novel phages from South African skin metaviromes.</title>
        <authorList>
            <person name="van Zyl L.J."/>
            <person name="Abrahams Y."/>
            <person name="Stander E.A."/>
            <person name="Kirby B.M."/>
            <person name="Clavaud C."/>
            <person name="Farcet C."/>
            <person name="Breton L."/>
            <person name="Trindade M.I."/>
        </authorList>
    </citation>
    <scope>NUCLEOTIDE SEQUENCE</scope>
</reference>
<protein>
    <recommendedName>
        <fullName evidence="2">Phage tail protein</fullName>
    </recommendedName>
</protein>
<name>A0A2H4JGD9_9CAUD</name>
<accession>A0A2H4JGD9</accession>
<dbReference type="InterPro" id="IPR008861">
    <property type="entry name" value="GpX-like"/>
</dbReference>
<sequence>MRRVRTIAGDSANVLLYREIGRSDDTAEEAFWLANPGLAEHGVALPAGLWVYLPELAAAAPQNAPVTAWD</sequence>
<gene>
    <name evidence="1" type="ORF">3S15_3</name>
</gene>
<dbReference type="EMBL" id="MF417945">
    <property type="protein sequence ID" value="ASN72216.1"/>
    <property type="molecule type" value="Genomic_DNA"/>
</dbReference>